<dbReference type="PROSITE" id="PS51705">
    <property type="entry name" value="G_HFLX"/>
    <property type="match status" value="1"/>
</dbReference>
<dbReference type="GO" id="GO:0046872">
    <property type="term" value="F:metal ion binding"/>
    <property type="evidence" value="ECO:0007669"/>
    <property type="project" value="UniProtKB-KW"/>
</dbReference>
<dbReference type="FunFam" id="3.40.50.300:FF:000886">
    <property type="entry name" value="Putative GTP-binding protein 6"/>
    <property type="match status" value="1"/>
</dbReference>
<dbReference type="InterPro" id="IPR025121">
    <property type="entry name" value="GTPase_HflX_N"/>
</dbReference>
<evidence type="ECO:0000256" key="5">
    <source>
        <dbReference type="SAM" id="Coils"/>
    </source>
</evidence>
<dbReference type="InterPro" id="IPR016496">
    <property type="entry name" value="GTPase_HflX"/>
</dbReference>
<protein>
    <submittedName>
        <fullName evidence="7">Blast:Putative GTP-binding protein 6</fullName>
    </submittedName>
</protein>
<keyword evidence="5" id="KW-0175">Coiled coil</keyword>
<dbReference type="InterPro" id="IPR006073">
    <property type="entry name" value="GTP-bd"/>
</dbReference>
<dbReference type="FunFam" id="3.40.50.11060:FF:000004">
    <property type="entry name" value="AGAP003969-PA"/>
    <property type="match status" value="1"/>
</dbReference>
<dbReference type="NCBIfam" id="TIGR03156">
    <property type="entry name" value="GTP_HflX"/>
    <property type="match status" value="1"/>
</dbReference>
<dbReference type="InterPro" id="IPR032305">
    <property type="entry name" value="GTP-bd_M"/>
</dbReference>
<sequence>MKSLGPLLRLARAAVPLHLARSACPLRPAVVGVLHARFKYTQHQGVKGIKNRKSFFEAQMQAGQQSDADEADEERTNGIQADMRFLDDRAYDEVAGGAMRISRDIASAQHVLILQPYVKWSAKRKDMPSDVRPEDQLAEASALIHSLPNWQVAKALKVPLESLERKTLFGSGKMLELKALIADLRQEKHLTCLFVSKGTLSFAQKRFLEAEFRLPVMDRYSVVIQILRLHATTAEARLQVAMAELPYIWSQAKDASVTQTRRQGYALTDLQKEILRTRERKLRAELDRVRRQRQLLRQKRKQQNYPIVAVVGYTNAGKTSLIKALTVEDALQPRNQLFATLDVTAHGGQLPCNLQVIYMDTVGFMSDLPTGLFECFVATLEDAMLADVIVHVQDLSHPCHVAQRTHVESTLRSLAFNVSGGDPATSQLPPIINVYNKCDLLSQPASDADSDAAAHHISARAQTGLEPLLADIEEQILAATGRRKLQMRVPSGGPEMAWLYKNAAVVDTVADEAYPNRLMMHVVISQRTLDQFKRQFL</sequence>
<dbReference type="CDD" id="cd01878">
    <property type="entry name" value="HflX"/>
    <property type="match status" value="1"/>
</dbReference>
<keyword evidence="3" id="KW-0460">Magnesium</keyword>
<keyword evidence="4" id="KW-0342">GTP-binding</keyword>
<dbReference type="OMA" id="IDVANKC"/>
<dbReference type="GO" id="GO:0005525">
    <property type="term" value="F:GTP binding"/>
    <property type="evidence" value="ECO:0007669"/>
    <property type="project" value="UniProtKB-KW"/>
</dbReference>
<evidence type="ECO:0000313" key="7">
    <source>
        <dbReference type="EMBL" id="SPP83548.1"/>
    </source>
</evidence>
<keyword evidence="8" id="KW-1185">Reference proteome</keyword>
<dbReference type="InterPro" id="IPR030394">
    <property type="entry name" value="G_HFLX_dom"/>
</dbReference>
<evidence type="ECO:0000256" key="1">
    <source>
        <dbReference type="ARBA" id="ARBA00022723"/>
    </source>
</evidence>
<feature type="domain" description="Hflx-type G" evidence="6">
    <location>
        <begin position="306"/>
        <end position="480"/>
    </location>
</feature>
<dbReference type="InterPro" id="IPR027417">
    <property type="entry name" value="P-loop_NTPase"/>
</dbReference>
<dbReference type="Pfam" id="PF13167">
    <property type="entry name" value="GTP-bdg_N"/>
    <property type="match status" value="1"/>
</dbReference>
<dbReference type="Gene3D" id="3.40.50.11060">
    <property type="entry name" value="GTPase HflX, N-terminal domain"/>
    <property type="match status" value="1"/>
</dbReference>
<dbReference type="Pfam" id="PF01926">
    <property type="entry name" value="MMR_HSR1"/>
    <property type="match status" value="1"/>
</dbReference>
<evidence type="ECO:0000259" key="6">
    <source>
        <dbReference type="PROSITE" id="PS51705"/>
    </source>
</evidence>
<feature type="coiled-coil region" evidence="5">
    <location>
        <begin position="267"/>
        <end position="299"/>
    </location>
</feature>
<dbReference type="PANTHER" id="PTHR10229:SF0">
    <property type="entry name" value="GTP-BINDING PROTEIN 6-RELATED"/>
    <property type="match status" value="1"/>
</dbReference>
<keyword evidence="1" id="KW-0479">Metal-binding</keyword>
<dbReference type="AlphaFoldDB" id="A0A3B0KII5"/>
<dbReference type="Proteomes" id="UP000268350">
    <property type="component" value="Unassembled WGS sequence"/>
</dbReference>
<dbReference type="EMBL" id="OUUW01000007">
    <property type="protein sequence ID" value="SPP83548.1"/>
    <property type="molecule type" value="Genomic_DNA"/>
</dbReference>
<evidence type="ECO:0000256" key="4">
    <source>
        <dbReference type="ARBA" id="ARBA00023134"/>
    </source>
</evidence>
<accession>A0A3B0KII5</accession>
<name>A0A3B0KII5_DROGU</name>
<evidence type="ECO:0000256" key="3">
    <source>
        <dbReference type="ARBA" id="ARBA00022842"/>
    </source>
</evidence>
<keyword evidence="2" id="KW-0547">Nucleotide-binding</keyword>
<dbReference type="PANTHER" id="PTHR10229">
    <property type="entry name" value="GTP-BINDING PROTEIN HFLX"/>
    <property type="match status" value="1"/>
</dbReference>
<dbReference type="GO" id="GO:0043022">
    <property type="term" value="F:ribosome binding"/>
    <property type="evidence" value="ECO:0007669"/>
    <property type="project" value="TreeGrafter"/>
</dbReference>
<dbReference type="STRING" id="7266.A0A3B0KII5"/>
<organism evidence="7 8">
    <name type="scientific">Drosophila guanche</name>
    <name type="common">Fruit fly</name>
    <dbReference type="NCBI Taxonomy" id="7266"/>
    <lineage>
        <taxon>Eukaryota</taxon>
        <taxon>Metazoa</taxon>
        <taxon>Ecdysozoa</taxon>
        <taxon>Arthropoda</taxon>
        <taxon>Hexapoda</taxon>
        <taxon>Insecta</taxon>
        <taxon>Pterygota</taxon>
        <taxon>Neoptera</taxon>
        <taxon>Endopterygota</taxon>
        <taxon>Diptera</taxon>
        <taxon>Brachycera</taxon>
        <taxon>Muscomorpha</taxon>
        <taxon>Ephydroidea</taxon>
        <taxon>Drosophilidae</taxon>
        <taxon>Drosophila</taxon>
        <taxon>Sophophora</taxon>
    </lineage>
</organism>
<dbReference type="Pfam" id="PF16360">
    <property type="entry name" value="GTP-bdg_M"/>
    <property type="match status" value="1"/>
</dbReference>
<evidence type="ECO:0000313" key="8">
    <source>
        <dbReference type="Proteomes" id="UP000268350"/>
    </source>
</evidence>
<evidence type="ECO:0000256" key="2">
    <source>
        <dbReference type="ARBA" id="ARBA00022741"/>
    </source>
</evidence>
<dbReference type="Gene3D" id="3.40.50.300">
    <property type="entry name" value="P-loop containing nucleotide triphosphate hydrolases"/>
    <property type="match status" value="1"/>
</dbReference>
<reference evidence="8" key="1">
    <citation type="submission" date="2018-01" db="EMBL/GenBank/DDBJ databases">
        <authorList>
            <person name="Alioto T."/>
            <person name="Alioto T."/>
        </authorList>
    </citation>
    <scope>NUCLEOTIDE SEQUENCE [LARGE SCALE GENOMIC DNA]</scope>
</reference>
<gene>
    <name evidence="7" type="ORF">DGUA_6G018413</name>
</gene>
<dbReference type="SUPFAM" id="SSF52540">
    <property type="entry name" value="P-loop containing nucleoside triphosphate hydrolases"/>
    <property type="match status" value="1"/>
</dbReference>
<proteinExistence type="predicted"/>
<dbReference type="InterPro" id="IPR042108">
    <property type="entry name" value="GTPase_HflX_N_sf"/>
</dbReference>
<dbReference type="OrthoDB" id="10268034at2759"/>
<dbReference type="GO" id="GO:0005737">
    <property type="term" value="C:cytoplasm"/>
    <property type="evidence" value="ECO:0007669"/>
    <property type="project" value="TreeGrafter"/>
</dbReference>